<evidence type="ECO:0000259" key="23">
    <source>
        <dbReference type="PROSITE" id="PS50112"/>
    </source>
</evidence>
<keyword evidence="10" id="KW-0418">Kinase</keyword>
<comment type="catalytic activity">
    <reaction evidence="1">
        <text>ATP + protein L-histidine = ADP + protein N-phospho-L-histidine.</text>
        <dbReference type="EC" id="2.7.13.3"/>
    </reaction>
</comment>
<evidence type="ECO:0000259" key="21">
    <source>
        <dbReference type="PROSITE" id="PS50109"/>
    </source>
</evidence>
<evidence type="ECO:0000256" key="6">
    <source>
        <dbReference type="ARBA" id="ARBA00022553"/>
    </source>
</evidence>
<organism evidence="27 28">
    <name type="scientific">Vibrio nereis</name>
    <dbReference type="NCBI Taxonomy" id="693"/>
    <lineage>
        <taxon>Bacteria</taxon>
        <taxon>Pseudomonadati</taxon>
        <taxon>Pseudomonadota</taxon>
        <taxon>Gammaproteobacteria</taxon>
        <taxon>Vibrionales</taxon>
        <taxon>Vibrionaceae</taxon>
        <taxon>Vibrio</taxon>
    </lineage>
</organism>
<dbReference type="CDD" id="cd17546">
    <property type="entry name" value="REC_hyHK_CKI1_RcsC-like"/>
    <property type="match status" value="1"/>
</dbReference>
<feature type="modified residue" description="Phosphohistidine" evidence="18">
    <location>
        <position position="976"/>
    </location>
</feature>
<evidence type="ECO:0000256" key="7">
    <source>
        <dbReference type="ARBA" id="ARBA00022679"/>
    </source>
</evidence>
<keyword evidence="11" id="KW-0378">Hydrolase</keyword>
<dbReference type="InterPro" id="IPR036890">
    <property type="entry name" value="HATPase_C_sf"/>
</dbReference>
<feature type="domain" description="PAS" evidence="23">
    <location>
        <begin position="267"/>
        <end position="337"/>
    </location>
</feature>
<dbReference type="Pfam" id="PF00512">
    <property type="entry name" value="HisKA"/>
    <property type="match status" value="1"/>
</dbReference>
<keyword evidence="28" id="KW-1185">Reference proteome</keyword>
<dbReference type="PROSITE" id="PS50113">
    <property type="entry name" value="PAC"/>
    <property type="match status" value="2"/>
</dbReference>
<dbReference type="InterPro" id="IPR003594">
    <property type="entry name" value="HATPase_dom"/>
</dbReference>
<dbReference type="InterPro" id="IPR000014">
    <property type="entry name" value="PAS"/>
</dbReference>
<feature type="transmembrane region" description="Helical" evidence="20">
    <location>
        <begin position="121"/>
        <end position="140"/>
    </location>
</feature>
<feature type="transmembrane region" description="Helical" evidence="20">
    <location>
        <begin position="92"/>
        <end position="109"/>
    </location>
</feature>
<feature type="domain" description="HPt" evidence="25">
    <location>
        <begin position="937"/>
        <end position="1038"/>
    </location>
</feature>
<dbReference type="SUPFAM" id="SSF55874">
    <property type="entry name" value="ATPase domain of HSP90 chaperone/DNA topoisomerase II/histidine kinase"/>
    <property type="match status" value="1"/>
</dbReference>
<dbReference type="GO" id="GO:0016787">
    <property type="term" value="F:hydrolase activity"/>
    <property type="evidence" value="ECO:0007669"/>
    <property type="project" value="UniProtKB-KW"/>
</dbReference>
<feature type="modified residue" description="4-aspartylphosphate" evidence="19">
    <location>
        <position position="830"/>
    </location>
</feature>
<dbReference type="Gene3D" id="3.40.50.2300">
    <property type="match status" value="1"/>
</dbReference>
<dbReference type="InterPro" id="IPR005330">
    <property type="entry name" value="MHYT_dom"/>
</dbReference>
<dbReference type="CDD" id="cd00082">
    <property type="entry name" value="HisKA"/>
    <property type="match status" value="1"/>
</dbReference>
<evidence type="ECO:0000256" key="14">
    <source>
        <dbReference type="ARBA" id="ARBA00023012"/>
    </source>
</evidence>
<evidence type="ECO:0000256" key="12">
    <source>
        <dbReference type="ARBA" id="ARBA00022840"/>
    </source>
</evidence>
<dbReference type="CDD" id="cd00130">
    <property type="entry name" value="PAS"/>
    <property type="match status" value="2"/>
</dbReference>
<dbReference type="AlphaFoldDB" id="A0A0M0HR39"/>
<feature type="domain" description="MHYT" evidence="26">
    <location>
        <begin position="20"/>
        <end position="216"/>
    </location>
</feature>
<comment type="function">
    <text evidence="16">Putative oxygen sensor; modulates the activity of FixJ, a transcriptional activator of nitrogen fixation fixK gene. FixL probably acts as a kinase that phosphorylates FixJ.</text>
</comment>
<keyword evidence="13 20" id="KW-1133">Transmembrane helix</keyword>
<dbReference type="PROSITE" id="PS50894">
    <property type="entry name" value="HPT"/>
    <property type="match status" value="1"/>
</dbReference>
<evidence type="ECO:0000313" key="27">
    <source>
        <dbReference type="EMBL" id="KOO04560.1"/>
    </source>
</evidence>
<feature type="domain" description="Response regulatory" evidence="22">
    <location>
        <begin position="781"/>
        <end position="900"/>
    </location>
</feature>
<dbReference type="PRINTS" id="PR00344">
    <property type="entry name" value="BCTRLSENSOR"/>
</dbReference>
<dbReference type="PROSITE" id="PS50110">
    <property type="entry name" value="RESPONSE_REGULATORY"/>
    <property type="match status" value="1"/>
</dbReference>
<dbReference type="EC" id="2.7.13.3" evidence="3"/>
<dbReference type="Pfam" id="PF00072">
    <property type="entry name" value="Response_reg"/>
    <property type="match status" value="1"/>
</dbReference>
<dbReference type="Pfam" id="PF02518">
    <property type="entry name" value="HATPase_c"/>
    <property type="match status" value="1"/>
</dbReference>
<dbReference type="SMART" id="SM00448">
    <property type="entry name" value="REC"/>
    <property type="match status" value="1"/>
</dbReference>
<evidence type="ECO:0000256" key="8">
    <source>
        <dbReference type="ARBA" id="ARBA00022692"/>
    </source>
</evidence>
<dbReference type="PROSITE" id="PS50109">
    <property type="entry name" value="HIS_KIN"/>
    <property type="match status" value="1"/>
</dbReference>
<accession>A0A0M0HR39</accession>
<dbReference type="PATRIC" id="fig|693.5.peg.1336"/>
<keyword evidence="15 20" id="KW-0472">Membrane</keyword>
<dbReference type="STRING" id="693.AKJ17_06545"/>
<dbReference type="InterPro" id="IPR011006">
    <property type="entry name" value="CheY-like_superfamily"/>
</dbReference>
<feature type="transmembrane region" description="Helical" evidence="20">
    <location>
        <begin position="56"/>
        <end position="80"/>
    </location>
</feature>
<feature type="transmembrane region" description="Helical" evidence="20">
    <location>
        <begin position="20"/>
        <end position="44"/>
    </location>
</feature>
<feature type="transmembrane region" description="Helical" evidence="20">
    <location>
        <begin position="155"/>
        <end position="178"/>
    </location>
</feature>
<dbReference type="OrthoDB" id="9810730at2"/>
<evidence type="ECO:0000256" key="15">
    <source>
        <dbReference type="ARBA" id="ARBA00023136"/>
    </source>
</evidence>
<dbReference type="Pfam" id="PF00989">
    <property type="entry name" value="PAS"/>
    <property type="match status" value="1"/>
</dbReference>
<dbReference type="EMBL" id="LHPJ01000005">
    <property type="protein sequence ID" value="KOO04560.1"/>
    <property type="molecule type" value="Genomic_DNA"/>
</dbReference>
<dbReference type="InterPro" id="IPR036641">
    <property type="entry name" value="HPT_dom_sf"/>
</dbReference>
<dbReference type="InterPro" id="IPR001610">
    <property type="entry name" value="PAC"/>
</dbReference>
<dbReference type="InterPro" id="IPR036097">
    <property type="entry name" value="HisK_dim/P_sf"/>
</dbReference>
<evidence type="ECO:0000256" key="4">
    <source>
        <dbReference type="ARBA" id="ARBA00022475"/>
    </source>
</evidence>
<dbReference type="GO" id="GO:0006355">
    <property type="term" value="P:regulation of DNA-templated transcription"/>
    <property type="evidence" value="ECO:0007669"/>
    <property type="project" value="InterPro"/>
</dbReference>
<dbReference type="InterPro" id="IPR000700">
    <property type="entry name" value="PAS-assoc_C"/>
</dbReference>
<dbReference type="InterPro" id="IPR035965">
    <property type="entry name" value="PAS-like_dom_sf"/>
</dbReference>
<evidence type="ECO:0000256" key="20">
    <source>
        <dbReference type="PROSITE-ProRule" id="PRU00244"/>
    </source>
</evidence>
<dbReference type="InterPro" id="IPR003661">
    <property type="entry name" value="HisK_dim/P_dom"/>
</dbReference>
<dbReference type="SMART" id="SM00086">
    <property type="entry name" value="PAC"/>
    <property type="match status" value="2"/>
</dbReference>
<evidence type="ECO:0000256" key="1">
    <source>
        <dbReference type="ARBA" id="ARBA00000085"/>
    </source>
</evidence>
<dbReference type="GO" id="GO:0000155">
    <property type="term" value="F:phosphorelay sensor kinase activity"/>
    <property type="evidence" value="ECO:0007669"/>
    <property type="project" value="InterPro"/>
</dbReference>
<dbReference type="SMART" id="SM00388">
    <property type="entry name" value="HisKA"/>
    <property type="match status" value="1"/>
</dbReference>
<dbReference type="FunFam" id="3.30.450.20:FF:000060">
    <property type="entry name" value="Sensor protein FixL"/>
    <property type="match status" value="1"/>
</dbReference>
<dbReference type="InterPro" id="IPR008207">
    <property type="entry name" value="Sig_transdc_His_kin_Hpt_dom"/>
</dbReference>
<keyword evidence="6 19" id="KW-0597">Phosphoprotein</keyword>
<comment type="subcellular location">
    <subcellularLocation>
        <location evidence="2">Cell inner membrane</location>
        <topology evidence="2">Multi-pass membrane protein</topology>
    </subcellularLocation>
</comment>
<dbReference type="RefSeq" id="WP_053394971.1">
    <property type="nucleotide sequence ID" value="NZ_LHPJ01000005.1"/>
</dbReference>
<evidence type="ECO:0000256" key="5">
    <source>
        <dbReference type="ARBA" id="ARBA00022519"/>
    </source>
</evidence>
<evidence type="ECO:0000256" key="2">
    <source>
        <dbReference type="ARBA" id="ARBA00004429"/>
    </source>
</evidence>
<gene>
    <name evidence="27" type="ORF">AKJ17_06545</name>
</gene>
<evidence type="ECO:0000259" key="25">
    <source>
        <dbReference type="PROSITE" id="PS50894"/>
    </source>
</evidence>
<dbReference type="GO" id="GO:0005524">
    <property type="term" value="F:ATP binding"/>
    <property type="evidence" value="ECO:0007669"/>
    <property type="project" value="UniProtKB-KW"/>
</dbReference>
<dbReference type="NCBIfam" id="TIGR00229">
    <property type="entry name" value="sensory_box"/>
    <property type="match status" value="2"/>
</dbReference>
<feature type="domain" description="Histidine kinase" evidence="21">
    <location>
        <begin position="543"/>
        <end position="762"/>
    </location>
</feature>
<dbReference type="SUPFAM" id="SSF52172">
    <property type="entry name" value="CheY-like"/>
    <property type="match status" value="1"/>
</dbReference>
<evidence type="ECO:0000259" key="26">
    <source>
        <dbReference type="PROSITE" id="PS50924"/>
    </source>
</evidence>
<dbReference type="Gene3D" id="1.20.120.160">
    <property type="entry name" value="HPT domain"/>
    <property type="match status" value="1"/>
</dbReference>
<dbReference type="GO" id="GO:0005886">
    <property type="term" value="C:plasma membrane"/>
    <property type="evidence" value="ECO:0007669"/>
    <property type="project" value="UniProtKB-SubCell"/>
</dbReference>
<keyword evidence="9" id="KW-0547">Nucleotide-binding</keyword>
<dbReference type="Pfam" id="PF03707">
    <property type="entry name" value="MHYT"/>
    <property type="match status" value="3"/>
</dbReference>
<evidence type="ECO:0000256" key="13">
    <source>
        <dbReference type="ARBA" id="ARBA00022989"/>
    </source>
</evidence>
<comment type="caution">
    <text evidence="27">The sequence shown here is derived from an EMBL/GenBank/DDBJ whole genome shotgun (WGS) entry which is preliminary data.</text>
</comment>
<reference evidence="28" key="1">
    <citation type="submission" date="2015-08" db="EMBL/GenBank/DDBJ databases">
        <title>Vibrio galatheae sp. nov., a novel member of the Vibrionaceae family isolated from the Solomon Islands.</title>
        <authorList>
            <person name="Giubergia S."/>
            <person name="Machado H."/>
            <person name="Mateiu R.V."/>
            <person name="Gram L."/>
        </authorList>
    </citation>
    <scope>NUCLEOTIDE SEQUENCE [LARGE SCALE GENOMIC DNA]</scope>
    <source>
        <strain evidence="28">DSM 19584</strain>
    </source>
</reference>
<dbReference type="InterPro" id="IPR013767">
    <property type="entry name" value="PAS_fold"/>
</dbReference>
<dbReference type="CDD" id="cd16922">
    <property type="entry name" value="HATPase_EvgS-ArcB-TorS-like"/>
    <property type="match status" value="1"/>
</dbReference>
<dbReference type="FunFam" id="3.30.565.10:FF:000010">
    <property type="entry name" value="Sensor histidine kinase RcsC"/>
    <property type="match status" value="1"/>
</dbReference>
<dbReference type="SUPFAM" id="SSF47226">
    <property type="entry name" value="Histidine-containing phosphotransfer domain, HPT domain"/>
    <property type="match status" value="1"/>
</dbReference>
<feature type="transmembrane region" description="Helical" evidence="20">
    <location>
        <begin position="190"/>
        <end position="210"/>
    </location>
</feature>
<dbReference type="PROSITE" id="PS50924">
    <property type="entry name" value="MHYT"/>
    <property type="match status" value="1"/>
</dbReference>
<dbReference type="Gene3D" id="3.30.450.20">
    <property type="entry name" value="PAS domain"/>
    <property type="match status" value="2"/>
</dbReference>
<keyword evidence="5" id="KW-0997">Cell inner membrane</keyword>
<evidence type="ECO:0000256" key="10">
    <source>
        <dbReference type="ARBA" id="ARBA00022777"/>
    </source>
</evidence>
<keyword evidence="4" id="KW-1003">Cell membrane</keyword>
<evidence type="ECO:0000256" key="11">
    <source>
        <dbReference type="ARBA" id="ARBA00022801"/>
    </source>
</evidence>
<dbReference type="Proteomes" id="UP000037515">
    <property type="component" value="Unassembled WGS sequence"/>
</dbReference>
<evidence type="ECO:0000256" key="18">
    <source>
        <dbReference type="PROSITE-ProRule" id="PRU00110"/>
    </source>
</evidence>
<dbReference type="InterPro" id="IPR005467">
    <property type="entry name" value="His_kinase_dom"/>
</dbReference>
<feature type="domain" description="PAC" evidence="24">
    <location>
        <begin position="344"/>
        <end position="395"/>
    </location>
</feature>
<dbReference type="InterPro" id="IPR001789">
    <property type="entry name" value="Sig_transdc_resp-reg_receiver"/>
</dbReference>
<keyword evidence="7" id="KW-0808">Transferase</keyword>
<dbReference type="SUPFAM" id="SSF55785">
    <property type="entry name" value="PYP-like sensor domain (PAS domain)"/>
    <property type="match status" value="2"/>
</dbReference>
<protein>
    <recommendedName>
        <fullName evidence="17">Sensor protein FixL</fullName>
        <ecNumber evidence="3">2.7.13.3</ecNumber>
    </recommendedName>
</protein>
<evidence type="ECO:0000256" key="17">
    <source>
        <dbReference type="ARBA" id="ARBA00070616"/>
    </source>
</evidence>
<evidence type="ECO:0000259" key="22">
    <source>
        <dbReference type="PROSITE" id="PS50110"/>
    </source>
</evidence>
<evidence type="ECO:0000256" key="9">
    <source>
        <dbReference type="ARBA" id="ARBA00022741"/>
    </source>
</evidence>
<dbReference type="SMART" id="SM00387">
    <property type="entry name" value="HATPase_c"/>
    <property type="match status" value="1"/>
</dbReference>
<dbReference type="PROSITE" id="PS50112">
    <property type="entry name" value="PAS"/>
    <property type="match status" value="2"/>
</dbReference>
<proteinExistence type="predicted"/>
<evidence type="ECO:0000256" key="19">
    <source>
        <dbReference type="PROSITE-ProRule" id="PRU00169"/>
    </source>
</evidence>
<dbReference type="InterPro" id="IPR004358">
    <property type="entry name" value="Sig_transdc_His_kin-like_C"/>
</dbReference>
<evidence type="ECO:0000256" key="3">
    <source>
        <dbReference type="ARBA" id="ARBA00012438"/>
    </source>
</evidence>
<evidence type="ECO:0000259" key="24">
    <source>
        <dbReference type="PROSITE" id="PS50113"/>
    </source>
</evidence>
<name>A0A0M0HR39_VIBNE</name>
<dbReference type="InterPro" id="IPR013655">
    <property type="entry name" value="PAS_fold_3"/>
</dbReference>
<evidence type="ECO:0000256" key="16">
    <source>
        <dbReference type="ARBA" id="ARBA00059827"/>
    </source>
</evidence>
<feature type="domain" description="PAC" evidence="24">
    <location>
        <begin position="473"/>
        <end position="525"/>
    </location>
</feature>
<dbReference type="PANTHER" id="PTHR43047">
    <property type="entry name" value="TWO-COMPONENT HISTIDINE PROTEIN KINASE"/>
    <property type="match status" value="1"/>
</dbReference>
<evidence type="ECO:0000313" key="28">
    <source>
        <dbReference type="Proteomes" id="UP000037515"/>
    </source>
</evidence>
<dbReference type="Gene3D" id="1.10.287.130">
    <property type="match status" value="1"/>
</dbReference>
<keyword evidence="14" id="KW-0902">Two-component regulatory system</keyword>
<dbReference type="Pfam" id="PF08447">
    <property type="entry name" value="PAS_3"/>
    <property type="match status" value="1"/>
</dbReference>
<sequence>MLDQFFITNVENAHTLTGTYVPWLVVLSIFLASMASFFALRLAAAARHIISKPHQQLALVSGSLIMAGGIWSMHFVGMLAFKMPHEMSYDPLLTTISLLPATISSYIVLKSLINKHDSLKLTLRNGVIVGSGIGAMHYLGMEAMIMDVILRYDPYWFALSIVVAVVLAFIALSARRLLRYHFPKLRSFHVKLISALIMGGAISGMHYTGMEAARFIVLSGHTAHPHAQDPAFLAIGVAIATLLISTLAVNVSSQLRYRQLLSEKTASETRLQAILDTAKDGVITIDAQGIIQGINSAASSIFGWEEAEIVGQNVSTLMPNPHRDAHDSYLARYFATGKETVLESSREVYAQHKLGHLIPVRLGVGRVDLEGGETLFVGFVADISERKAMEEKLRESEERLSSLMQNIPGASFRRQFDKNWTPIFLSDGILDISGYSSARFFAEQRSFADLVYPDDYHNVCQIIESLDNDTNTYAVEYRLKHKSGDPVWVLENGLVVKDSNGNVLWIDGVMINISTRKQMEEELLNAKRLAEEAAESKASFLANMSHEIRTPMNAIIGFTDILLDSSISGENRRHLQTIDKSSRSLLHLLNDILDSAKLDKNKLEIEQAPFNLAACVDTVISTLWLNAKSKGIELELSLSDELPHVIYGAEDRIRQVLMNLVGNGIKFTESGSVTLAISPIHDQPNYIRFSVTDTGIGIAPERLSAIFDAFTQADASMSRRFGGTGLGTTISRQLVHLMGGEIRACSEIGKGSQFSFDLPLPESTLDIAHSNSAKLVLPPLRILVCDDIEQNIRLIKILLERDGHSVITAQDGIEAVIKYKEERPQLILMDLQMPRLDGLQASREIRTWEQEHDQTNVPIIALTASVLTEDRLQAHHAGMNGFANKPVDLPQLTQEIARVMDLHDLQSIHHEHSYESETKPTRLELLDIKKGLKLWGSESLYISELHSMVNKQADLIDSLRMYLQGHHWDELASRAHAMKGLSGNFALLPLHQMFSQLEHAADKHCTNAAQHALEDITQHWPSLVTEVEVLVQQNINSPTPQPHASIEPGQLRALLTEWLQATQMGELREDIAESVHNAAPKTIQKFIINAMSAIDEFDFHIAATQLETALDTLEK</sequence>
<keyword evidence="12" id="KW-0067">ATP-binding</keyword>
<dbReference type="Gene3D" id="3.30.565.10">
    <property type="entry name" value="Histidine kinase-like ATPase, C-terminal domain"/>
    <property type="match status" value="1"/>
</dbReference>
<feature type="domain" description="PAS" evidence="23">
    <location>
        <begin position="396"/>
        <end position="470"/>
    </location>
</feature>
<keyword evidence="8 20" id="KW-0812">Transmembrane</keyword>
<dbReference type="SUPFAM" id="SSF47384">
    <property type="entry name" value="Homodimeric domain of signal transducing histidine kinase"/>
    <property type="match status" value="1"/>
</dbReference>
<dbReference type="SMART" id="SM00091">
    <property type="entry name" value="PAS"/>
    <property type="match status" value="2"/>
</dbReference>